<reference evidence="1 2" key="1">
    <citation type="submission" date="2018-07" db="EMBL/GenBank/DDBJ databases">
        <title>Dyadobacter roseus sp. nov., isolated from rose rhizosphere soil.</title>
        <authorList>
            <person name="Chen L."/>
        </authorList>
    </citation>
    <scope>NUCLEOTIDE SEQUENCE [LARGE SCALE GENOMIC DNA]</scope>
    <source>
        <strain evidence="1 2">RS19</strain>
    </source>
</reference>
<organism evidence="1 2">
    <name type="scientific">Dyadobacter luteus</name>
    <dbReference type="NCBI Taxonomy" id="2259619"/>
    <lineage>
        <taxon>Bacteria</taxon>
        <taxon>Pseudomonadati</taxon>
        <taxon>Bacteroidota</taxon>
        <taxon>Cytophagia</taxon>
        <taxon>Cytophagales</taxon>
        <taxon>Spirosomataceae</taxon>
        <taxon>Dyadobacter</taxon>
    </lineage>
</organism>
<name>A0A3D8Y7I6_9BACT</name>
<dbReference type="OrthoDB" id="277821at2"/>
<dbReference type="InterPro" id="IPR011473">
    <property type="entry name" value="DUF1579"/>
</dbReference>
<dbReference type="AlphaFoldDB" id="A0A3D8Y7I6"/>
<dbReference type="EMBL" id="QNUL01000017">
    <property type="protein sequence ID" value="REA59000.1"/>
    <property type="molecule type" value="Genomic_DNA"/>
</dbReference>
<evidence type="ECO:0008006" key="3">
    <source>
        <dbReference type="Google" id="ProtNLM"/>
    </source>
</evidence>
<gene>
    <name evidence="1" type="ORF">DSL64_18745</name>
</gene>
<evidence type="ECO:0000313" key="2">
    <source>
        <dbReference type="Proteomes" id="UP000256373"/>
    </source>
</evidence>
<protein>
    <recommendedName>
        <fullName evidence="3">DUF1579 domain-containing protein</fullName>
    </recommendedName>
</protein>
<keyword evidence="2" id="KW-1185">Reference proteome</keyword>
<sequence>MSKFEESLSSGIHKELSALTGAWKGITKTWFEPDVLADESEMEATFRPVLGGRFQMFEYKGQMQGKPFEGIAFYGYDIPNETLQCAWIDSFHMGTGIMLSMGAKQEKGISVLGSYGGPDIPVPWGWRTETILTEDDTLVVTAYNISPEGEENKATETIFRRVQ</sequence>
<evidence type="ECO:0000313" key="1">
    <source>
        <dbReference type="EMBL" id="REA59000.1"/>
    </source>
</evidence>
<accession>A0A3D8Y7I6</accession>
<comment type="caution">
    <text evidence="1">The sequence shown here is derived from an EMBL/GenBank/DDBJ whole genome shotgun (WGS) entry which is preliminary data.</text>
</comment>
<dbReference type="RefSeq" id="WP_115832457.1">
    <property type="nucleotide sequence ID" value="NZ_QNUL01000017.1"/>
</dbReference>
<dbReference type="Proteomes" id="UP000256373">
    <property type="component" value="Unassembled WGS sequence"/>
</dbReference>
<proteinExistence type="predicted"/>
<dbReference type="Pfam" id="PF07617">
    <property type="entry name" value="DUF1579"/>
    <property type="match status" value="1"/>
</dbReference>